<protein>
    <submittedName>
        <fullName evidence="1">Uncharacterized protein</fullName>
    </submittedName>
</protein>
<dbReference type="Proteomes" id="UP000325723">
    <property type="component" value="Unassembled WGS sequence"/>
</dbReference>
<reference evidence="1 2" key="1">
    <citation type="submission" date="2019-09" db="EMBL/GenBank/DDBJ databases">
        <authorList>
            <person name="Chandra G."/>
            <person name="Truman W A."/>
        </authorList>
    </citation>
    <scope>NUCLEOTIDE SEQUENCE [LARGE SCALE GENOMIC DNA]</scope>
    <source>
        <strain evidence="1">PS900</strain>
    </source>
</reference>
<evidence type="ECO:0000313" key="2">
    <source>
        <dbReference type="Proteomes" id="UP000325723"/>
    </source>
</evidence>
<gene>
    <name evidence="1" type="ORF">PS900_00423</name>
</gene>
<sequence length="130" mass="14335">MCQSRFVPRLYAQADLANISLRKGDKLLEGSRRCENGLSIGVDVVRVEPSCEVTVYQTKNQAIENGMTKEICIVEGSSAFSFDHSTEGAIKNHINKLCQCGVRNAYIESAHTESQMGMKGISYINLVGFK</sequence>
<dbReference type="AlphaFoldDB" id="A0A8H2NWI9"/>
<name>A0A8H2NWI9_PSEFL</name>
<organism evidence="1 2">
    <name type="scientific">Pseudomonas fluorescens</name>
    <dbReference type="NCBI Taxonomy" id="294"/>
    <lineage>
        <taxon>Bacteria</taxon>
        <taxon>Pseudomonadati</taxon>
        <taxon>Pseudomonadota</taxon>
        <taxon>Gammaproteobacteria</taxon>
        <taxon>Pseudomonadales</taxon>
        <taxon>Pseudomonadaceae</taxon>
        <taxon>Pseudomonas</taxon>
    </lineage>
</organism>
<evidence type="ECO:0000313" key="1">
    <source>
        <dbReference type="EMBL" id="VVO53529.1"/>
    </source>
</evidence>
<comment type="caution">
    <text evidence="1">The sequence shown here is derived from an EMBL/GenBank/DDBJ whole genome shotgun (WGS) entry which is preliminary data.</text>
</comment>
<proteinExistence type="predicted"/>
<dbReference type="EMBL" id="CABVIE010000001">
    <property type="protein sequence ID" value="VVO53529.1"/>
    <property type="molecule type" value="Genomic_DNA"/>
</dbReference>
<accession>A0A8H2NWI9</accession>